<feature type="compositionally biased region" description="Basic and acidic residues" evidence="5">
    <location>
        <begin position="794"/>
        <end position="807"/>
    </location>
</feature>
<dbReference type="SMART" id="SM00368">
    <property type="entry name" value="LRR_RI"/>
    <property type="match status" value="11"/>
</dbReference>
<evidence type="ECO:0000256" key="4">
    <source>
        <dbReference type="SAM" id="Coils"/>
    </source>
</evidence>
<feature type="coiled-coil region" evidence="4">
    <location>
        <begin position="741"/>
        <end position="788"/>
    </location>
</feature>
<dbReference type="Pfam" id="PF13516">
    <property type="entry name" value="LRR_6"/>
    <property type="match status" value="6"/>
</dbReference>
<dbReference type="InterPro" id="IPR032675">
    <property type="entry name" value="LRR_dom_sf"/>
</dbReference>
<evidence type="ECO:0000256" key="1">
    <source>
        <dbReference type="ARBA" id="ARBA00022468"/>
    </source>
</evidence>
<dbReference type="GO" id="GO:0048471">
    <property type="term" value="C:perinuclear region of cytoplasm"/>
    <property type="evidence" value="ECO:0007669"/>
    <property type="project" value="TreeGrafter"/>
</dbReference>
<dbReference type="InterPro" id="IPR001611">
    <property type="entry name" value="Leu-rich_rpt"/>
</dbReference>
<organism evidence="6 7">
    <name type="scientific">Effrenium voratum</name>
    <dbReference type="NCBI Taxonomy" id="2562239"/>
    <lineage>
        <taxon>Eukaryota</taxon>
        <taxon>Sar</taxon>
        <taxon>Alveolata</taxon>
        <taxon>Dinophyceae</taxon>
        <taxon>Suessiales</taxon>
        <taxon>Symbiodiniaceae</taxon>
        <taxon>Effrenium</taxon>
    </lineage>
</organism>
<dbReference type="GO" id="GO:0031267">
    <property type="term" value="F:small GTPase binding"/>
    <property type="evidence" value="ECO:0007669"/>
    <property type="project" value="TreeGrafter"/>
</dbReference>
<evidence type="ECO:0000313" key="6">
    <source>
        <dbReference type="EMBL" id="CAJ1370401.1"/>
    </source>
</evidence>
<keyword evidence="2" id="KW-0433">Leucine-rich repeat</keyword>
<dbReference type="Gene3D" id="3.80.10.10">
    <property type="entry name" value="Ribonuclease Inhibitor"/>
    <property type="match status" value="2"/>
</dbReference>
<dbReference type="GO" id="GO:0005634">
    <property type="term" value="C:nucleus"/>
    <property type="evidence" value="ECO:0007669"/>
    <property type="project" value="TreeGrafter"/>
</dbReference>
<reference evidence="6" key="1">
    <citation type="submission" date="2023-08" db="EMBL/GenBank/DDBJ databases">
        <authorList>
            <person name="Chen Y."/>
            <person name="Shah S."/>
            <person name="Dougan E. K."/>
            <person name="Thang M."/>
            <person name="Chan C."/>
        </authorList>
    </citation>
    <scope>NUCLEOTIDE SEQUENCE</scope>
</reference>
<keyword evidence="4" id="KW-0175">Coiled coil</keyword>
<evidence type="ECO:0000313" key="7">
    <source>
        <dbReference type="Proteomes" id="UP001178507"/>
    </source>
</evidence>
<dbReference type="PANTHER" id="PTHR24113:SF12">
    <property type="entry name" value="RAN GTPASE-ACTIVATING PROTEIN 1"/>
    <property type="match status" value="1"/>
</dbReference>
<protein>
    <submittedName>
        <fullName evidence="6">Uncharacterized protein</fullName>
    </submittedName>
</protein>
<feature type="region of interest" description="Disordered" evidence="5">
    <location>
        <begin position="794"/>
        <end position="841"/>
    </location>
</feature>
<feature type="coiled-coil region" evidence="4">
    <location>
        <begin position="596"/>
        <end position="644"/>
    </location>
</feature>
<dbReference type="GO" id="GO:0005829">
    <property type="term" value="C:cytosol"/>
    <property type="evidence" value="ECO:0007669"/>
    <property type="project" value="TreeGrafter"/>
</dbReference>
<keyword evidence="1" id="KW-0343">GTPase activation</keyword>
<dbReference type="PANTHER" id="PTHR24113">
    <property type="entry name" value="RAN GTPASE-ACTIVATING PROTEIN 1"/>
    <property type="match status" value="1"/>
</dbReference>
<dbReference type="Proteomes" id="UP001178507">
    <property type="component" value="Unassembled WGS sequence"/>
</dbReference>
<gene>
    <name evidence="6" type="ORF">EVOR1521_LOCUS971</name>
</gene>
<dbReference type="SUPFAM" id="SSF52047">
    <property type="entry name" value="RNI-like"/>
    <property type="match status" value="2"/>
</dbReference>
<dbReference type="EMBL" id="CAUJNA010000014">
    <property type="protein sequence ID" value="CAJ1370401.1"/>
    <property type="molecule type" value="Genomic_DNA"/>
</dbReference>
<evidence type="ECO:0000256" key="2">
    <source>
        <dbReference type="ARBA" id="ARBA00022614"/>
    </source>
</evidence>
<dbReference type="GO" id="GO:0005096">
    <property type="term" value="F:GTPase activator activity"/>
    <property type="evidence" value="ECO:0007669"/>
    <property type="project" value="UniProtKB-KW"/>
</dbReference>
<accession>A0AA36HKD1</accession>
<sequence length="864" mass="92423">MQRLVDEPDLEELDLEGQLLGKKGAQRLARGLLSHQSLRELNLARASIGDEGAAYIAGALQRNRSLESLNLRNNGIGDTGCEGLAEALNDVDGSLTELNLSHNSFGDVGLSALKVLAQSSLRELDLSGQKSVSSEAWSSFAGRLGQTRLRGLKLRQNPALADGFCEALPADLGSLQELDVSLCSVSVISVGRLFSLSHVQLLGNSLTDQVMEVLSDALANDSPLESLDFSRCGLTGACCGSLARALQRAADELSNLQTLHLDRNDLGFQGAIALAPGLQLGALRQLTLRECKLGDGGVGALAEALESNRTLKELDLAGNEVSDLGAESLALALEKGPRLMTLGLKTNLIGDAGAGALAKAFSKNSALEELDLGKNCITMPGISQLCAALEKNGSLRSLVLDGNEADQEVMDTVETLAADVMSRRERLPKPVPPAPPHSSDSEDGSSPSASSDEASKRKATREVRKEKVESGDKTMSMVDDFVQRTCPLTTLGESRWFPLKLCRLLGLMLQEEKNVPTLESWDSAGTTASERERLLSKEAETLEARPAKPARVIKTKGPVVQKLWSEQSKIREQLQATDRSNAEGYLQLEWQLNKYMAEMEEKHANAEAVILDLAKELVRTAQEVETINSQGAAVEERLEQLESVLSSGRGGALQENAGEAPQMEHVFTLEAPSGCGESGVRSSTMSRFSMQRQRGQAATWSGYVAPGEDLVSAAQQKFATRTRLAPSKASLESPSVAAAVSRALEEQLQRAERRLSACAAELRTSLTAAAVESQKQEFAEELEKALSSLRSAWDAEKMKSPTRKESDQAGLPEKQAAGSGLLDVPQESDLSPKTRTAKRRPSRVLGALACLGVVKSANGEADDA</sequence>
<keyword evidence="3" id="KW-0677">Repeat</keyword>
<evidence type="ECO:0000256" key="5">
    <source>
        <dbReference type="SAM" id="MobiDB-lite"/>
    </source>
</evidence>
<comment type="caution">
    <text evidence="6">The sequence shown here is derived from an EMBL/GenBank/DDBJ whole genome shotgun (WGS) entry which is preliminary data.</text>
</comment>
<keyword evidence="7" id="KW-1185">Reference proteome</keyword>
<dbReference type="PROSITE" id="PS51450">
    <property type="entry name" value="LRR"/>
    <property type="match status" value="1"/>
</dbReference>
<feature type="compositionally biased region" description="Basic and acidic residues" evidence="5">
    <location>
        <begin position="453"/>
        <end position="472"/>
    </location>
</feature>
<name>A0AA36HKD1_9DINO</name>
<dbReference type="GO" id="GO:0006913">
    <property type="term" value="P:nucleocytoplasmic transport"/>
    <property type="evidence" value="ECO:0007669"/>
    <property type="project" value="TreeGrafter"/>
</dbReference>
<feature type="region of interest" description="Disordered" evidence="5">
    <location>
        <begin position="422"/>
        <end position="472"/>
    </location>
</feature>
<dbReference type="AlphaFoldDB" id="A0AA36HKD1"/>
<dbReference type="InterPro" id="IPR027038">
    <property type="entry name" value="RanGap"/>
</dbReference>
<evidence type="ECO:0000256" key="3">
    <source>
        <dbReference type="ARBA" id="ARBA00022737"/>
    </source>
</evidence>
<proteinExistence type="predicted"/>